<feature type="compositionally biased region" description="Polar residues" evidence="1">
    <location>
        <begin position="56"/>
        <end position="66"/>
    </location>
</feature>
<feature type="compositionally biased region" description="Polar residues" evidence="1">
    <location>
        <begin position="10"/>
        <end position="30"/>
    </location>
</feature>
<feature type="region of interest" description="Disordered" evidence="1">
    <location>
        <begin position="1176"/>
        <end position="1198"/>
    </location>
</feature>
<feature type="region of interest" description="Disordered" evidence="1">
    <location>
        <begin position="1329"/>
        <end position="1519"/>
    </location>
</feature>
<gene>
    <name evidence="2" type="ORF">BJ684DRAFT_19932</name>
</gene>
<feature type="region of interest" description="Disordered" evidence="1">
    <location>
        <begin position="824"/>
        <end position="847"/>
    </location>
</feature>
<feature type="region of interest" description="Disordered" evidence="1">
    <location>
        <begin position="1235"/>
        <end position="1310"/>
    </location>
</feature>
<protein>
    <recommendedName>
        <fullName evidence="4">PH domain-containing protein</fullName>
    </recommendedName>
</protein>
<feature type="compositionally biased region" description="Polar residues" evidence="1">
    <location>
        <begin position="87"/>
        <end position="103"/>
    </location>
</feature>
<feature type="compositionally biased region" description="Polar residues" evidence="1">
    <location>
        <begin position="1441"/>
        <end position="1456"/>
    </location>
</feature>
<name>A0A4P9Y3S1_9FUNG</name>
<feature type="compositionally biased region" description="Polar residues" evidence="1">
    <location>
        <begin position="1464"/>
        <end position="1474"/>
    </location>
</feature>
<evidence type="ECO:0000313" key="2">
    <source>
        <dbReference type="EMBL" id="RKP13586.1"/>
    </source>
</evidence>
<feature type="compositionally biased region" description="Polar residues" evidence="1">
    <location>
        <begin position="212"/>
        <end position="225"/>
    </location>
</feature>
<dbReference type="OrthoDB" id="5579281at2759"/>
<feature type="compositionally biased region" description="Low complexity" evidence="1">
    <location>
        <begin position="1411"/>
        <end position="1434"/>
    </location>
</feature>
<feature type="compositionally biased region" description="Low complexity" evidence="1">
    <location>
        <begin position="1491"/>
        <end position="1503"/>
    </location>
</feature>
<evidence type="ECO:0000256" key="1">
    <source>
        <dbReference type="SAM" id="MobiDB-lite"/>
    </source>
</evidence>
<feature type="compositionally biased region" description="Basic and acidic residues" evidence="1">
    <location>
        <begin position="1506"/>
        <end position="1519"/>
    </location>
</feature>
<evidence type="ECO:0000313" key="3">
    <source>
        <dbReference type="Proteomes" id="UP000267251"/>
    </source>
</evidence>
<feature type="compositionally biased region" description="Basic residues" evidence="1">
    <location>
        <begin position="863"/>
        <end position="876"/>
    </location>
</feature>
<dbReference type="EMBL" id="KZ987986">
    <property type="protein sequence ID" value="RKP13586.1"/>
    <property type="molecule type" value="Genomic_DNA"/>
</dbReference>
<evidence type="ECO:0008006" key="4">
    <source>
        <dbReference type="Google" id="ProtNLM"/>
    </source>
</evidence>
<sequence>MAQPIPVAQSLETPGASGSQTKSPLQNPLYPSSLGMVDHRPKECSDGYFPPISPRPLNTNASSSSFVPPRCGKSAQSTAHKDKMDTNDASEQTNQSKGKSESQLPALPQLHAPTTRYVIGPPVREWDRRSNPASPASPVAILSDSMVSRGFWCPCGHLAGTTIRTNVTADMADAMQSLVTTPMTEYSIKGSNKSRRWGKTSSKYPRSRKQYSHPTSPRKQYSLPTSPRFGPPSSAFLPMTGPSMSFSPPRSDGVLKAGHLPPFTAPVVPYCQTPSQVSLASLTSPRSLPPTRLYPLSIHPGTPATGRDSFHTASGSSYISSSSSSSSPPHSPLIPTRPIMHRGQTSYQTAYPIQEESEGSSIQEFADGPTHALIPRMDTPPVQDQTRTLKSRASQPSLPSSSTSLAPQDPSAADPQGSRPLRKQHSEMAIPSSPVSNTPHPAPVKSKTALQTGKSFLPQSLRRLACSPVPPGGSPEQQEGREEPPVIMSRLLWKRDTEGHPGMYTTADARHKHPTDIWKEWVTVLMPSGQLCSYRGYPYERDQWRMKGKKAPRPDHSLHLSLSLESERTFIIRAPTHELTTAWFRALRLWDPSGMVTSPPTSYPHPSHLGILAAPATVASGEGEDAGASPSNMGIDPTSKMGVDPTSRMGLGLSTTSPQAQSGTVDPQRSVVDVRIPELGGIRVRICLEGVGVSALLLREVALIRAREAASNSSWAWWSGREVWLGWRKGGRFEWCRPQEWINTEEGRYGRGYRLEMRSAPHTGCGGVRIRGSSKVVWARENAFNIRDEEEEGERAEEAEGDGLWIPKEPPWVEGILEMVTEAREGEKKRKREGGDASSSAPTRPVSWKPVRYRFGKTIRRHRGQERGATRKKKTTKMVTRTTTTMKARPRRMWYGTRDGLLLWAPISRIDLEGQGVQCDEEHRAVLEPGCPDQALSLIHEATGALDLTRVDRVELVGPKVLEVEAVGRVRKLRAWDEAGAQDWVRGLAKAVRYWRAQARAKQEALESASLGILGGTWQHEQLWPVCPLLGCRPVLASGILYAPTGRGMCGGGAGGKELGGGEGESRPPGAGGGGKGGTSARIRFERFHGLLLSNGSLQLFRPARCGGPAFLRRGRHVSVHGTYILSRPHLPGEERAAARAVTRYYGDGVEMLMWTTMAQAVVERQVRGVIRSIGPGDWGAEEEQPTMPSPSSPPLDANQVRIIYPPRMVMEIPAASFDDLGIELDRVAETMGKQELESFSQKDPPDQHVGHVGDGGYNGVTPISPPTRPSVPAPVPSYLQDREMNRNVITPPPKEPHPPKSSSSFGWLRAGKKLGTVRERMSRKLVTRKGSKIVDEPPSPTTAKAAISTPLELTPPGTPRALHSSGNAPLPRGVLHEFRPISTCTTDTALIDEPQPPKADTTLMGPRENPFQSSTHSSSVSSSRNPSRAPSMREIPKPHTPTSTASDPSRSLSTRETPRPHITTMTASDPSSSKTHKPLPDPSTLPIPRSPGRSQSGSSRSGMADPKRNTVFDRELNASRDRAAYAHAMDFDDEEEDN</sequence>
<feature type="region of interest" description="Disordered" evidence="1">
    <location>
        <begin position="1"/>
        <end position="116"/>
    </location>
</feature>
<feature type="compositionally biased region" description="Low complexity" evidence="1">
    <location>
        <begin position="314"/>
        <end position="328"/>
    </location>
</feature>
<feature type="region of interest" description="Disordered" evidence="1">
    <location>
        <begin position="863"/>
        <end position="886"/>
    </location>
</feature>
<keyword evidence="3" id="KW-1185">Reference proteome</keyword>
<feature type="compositionally biased region" description="Low complexity" evidence="1">
    <location>
        <begin position="877"/>
        <end position="886"/>
    </location>
</feature>
<feature type="region of interest" description="Disordered" evidence="1">
    <location>
        <begin position="371"/>
        <end position="446"/>
    </location>
</feature>
<feature type="compositionally biased region" description="Pro residues" evidence="1">
    <location>
        <begin position="1264"/>
        <end position="1276"/>
    </location>
</feature>
<reference evidence="3" key="1">
    <citation type="journal article" date="2018" name="Nat. Microbiol.">
        <title>Leveraging single-cell genomics to expand the fungal tree of life.</title>
        <authorList>
            <person name="Ahrendt S.R."/>
            <person name="Quandt C.A."/>
            <person name="Ciobanu D."/>
            <person name="Clum A."/>
            <person name="Salamov A."/>
            <person name="Andreopoulos B."/>
            <person name="Cheng J.F."/>
            <person name="Woyke T."/>
            <person name="Pelin A."/>
            <person name="Henrissat B."/>
            <person name="Reynolds N.K."/>
            <person name="Benny G.L."/>
            <person name="Smith M.E."/>
            <person name="James T.Y."/>
            <person name="Grigoriev I.V."/>
        </authorList>
    </citation>
    <scope>NUCLEOTIDE SEQUENCE [LARGE SCALE GENOMIC DNA]</scope>
</reference>
<organism evidence="2 3">
    <name type="scientific">Piptocephalis cylindrospora</name>
    <dbReference type="NCBI Taxonomy" id="1907219"/>
    <lineage>
        <taxon>Eukaryota</taxon>
        <taxon>Fungi</taxon>
        <taxon>Fungi incertae sedis</taxon>
        <taxon>Zoopagomycota</taxon>
        <taxon>Zoopagomycotina</taxon>
        <taxon>Zoopagomycetes</taxon>
        <taxon>Zoopagales</taxon>
        <taxon>Piptocephalidaceae</taxon>
        <taxon>Piptocephalis</taxon>
    </lineage>
</organism>
<feature type="region of interest" description="Disordered" evidence="1">
    <location>
        <begin position="1060"/>
        <end position="1079"/>
    </location>
</feature>
<feature type="compositionally biased region" description="Low complexity" evidence="1">
    <location>
        <begin position="391"/>
        <end position="408"/>
    </location>
</feature>
<proteinExistence type="predicted"/>
<accession>A0A4P9Y3S1</accession>
<feature type="region of interest" description="Disordered" evidence="1">
    <location>
        <begin position="281"/>
        <end position="338"/>
    </location>
</feature>
<feature type="region of interest" description="Disordered" evidence="1">
    <location>
        <begin position="186"/>
        <end position="249"/>
    </location>
</feature>
<feature type="region of interest" description="Disordered" evidence="1">
    <location>
        <begin position="464"/>
        <end position="484"/>
    </location>
</feature>
<dbReference type="Proteomes" id="UP000267251">
    <property type="component" value="Unassembled WGS sequence"/>
</dbReference>
<feature type="compositionally biased region" description="Pro residues" evidence="1">
    <location>
        <begin position="1481"/>
        <end position="1490"/>
    </location>
</feature>
<feature type="region of interest" description="Disordered" evidence="1">
    <location>
        <begin position="621"/>
        <end position="643"/>
    </location>
</feature>